<evidence type="ECO:0000256" key="1">
    <source>
        <dbReference type="SAM" id="MobiDB-lite"/>
    </source>
</evidence>
<name>A0A5B7HZY6_PORTR</name>
<proteinExistence type="predicted"/>
<dbReference type="EMBL" id="VSRR010040722">
    <property type="protein sequence ID" value="MPC75266.1"/>
    <property type="molecule type" value="Genomic_DNA"/>
</dbReference>
<comment type="caution">
    <text evidence="2">The sequence shown here is derived from an EMBL/GenBank/DDBJ whole genome shotgun (WGS) entry which is preliminary data.</text>
</comment>
<keyword evidence="3" id="KW-1185">Reference proteome</keyword>
<dbReference type="AlphaFoldDB" id="A0A5B7HZY6"/>
<gene>
    <name evidence="2" type="ORF">E2C01_069651</name>
</gene>
<evidence type="ECO:0000313" key="2">
    <source>
        <dbReference type="EMBL" id="MPC75266.1"/>
    </source>
</evidence>
<protein>
    <submittedName>
        <fullName evidence="2">Uncharacterized protein</fullName>
    </submittedName>
</protein>
<evidence type="ECO:0000313" key="3">
    <source>
        <dbReference type="Proteomes" id="UP000324222"/>
    </source>
</evidence>
<accession>A0A5B7HZY6</accession>
<sequence length="94" mass="10876">MELTDWTARESVRSRGRRDKRWGDDTLESKSLVLLSPVVASPEKIGRRLCHILEGRSRKQKDADDPRACAICISWKVRAWCSSIFDLYRAGRTR</sequence>
<dbReference type="Proteomes" id="UP000324222">
    <property type="component" value="Unassembled WGS sequence"/>
</dbReference>
<feature type="region of interest" description="Disordered" evidence="1">
    <location>
        <begin position="1"/>
        <end position="21"/>
    </location>
</feature>
<organism evidence="2 3">
    <name type="scientific">Portunus trituberculatus</name>
    <name type="common">Swimming crab</name>
    <name type="synonym">Neptunus trituberculatus</name>
    <dbReference type="NCBI Taxonomy" id="210409"/>
    <lineage>
        <taxon>Eukaryota</taxon>
        <taxon>Metazoa</taxon>
        <taxon>Ecdysozoa</taxon>
        <taxon>Arthropoda</taxon>
        <taxon>Crustacea</taxon>
        <taxon>Multicrustacea</taxon>
        <taxon>Malacostraca</taxon>
        <taxon>Eumalacostraca</taxon>
        <taxon>Eucarida</taxon>
        <taxon>Decapoda</taxon>
        <taxon>Pleocyemata</taxon>
        <taxon>Brachyura</taxon>
        <taxon>Eubrachyura</taxon>
        <taxon>Portunoidea</taxon>
        <taxon>Portunidae</taxon>
        <taxon>Portuninae</taxon>
        <taxon>Portunus</taxon>
    </lineage>
</organism>
<reference evidence="2 3" key="1">
    <citation type="submission" date="2019-05" db="EMBL/GenBank/DDBJ databases">
        <title>Another draft genome of Portunus trituberculatus and its Hox gene families provides insights of decapod evolution.</title>
        <authorList>
            <person name="Jeong J.-H."/>
            <person name="Song I."/>
            <person name="Kim S."/>
            <person name="Choi T."/>
            <person name="Kim D."/>
            <person name="Ryu S."/>
            <person name="Kim W."/>
        </authorList>
    </citation>
    <scope>NUCLEOTIDE SEQUENCE [LARGE SCALE GENOMIC DNA]</scope>
    <source>
        <tissue evidence="2">Muscle</tissue>
    </source>
</reference>